<proteinExistence type="predicted"/>
<evidence type="ECO:0000256" key="3">
    <source>
        <dbReference type="ARBA" id="ARBA00022833"/>
    </source>
</evidence>
<dbReference type="KEGG" id="atr:18446844"/>
<dbReference type="STRING" id="13333.U5DDJ1"/>
<dbReference type="InterPro" id="IPR044817">
    <property type="entry name" value="SBP-like"/>
</dbReference>
<feature type="domain" description="SBP-type" evidence="7">
    <location>
        <begin position="127"/>
        <end position="204"/>
    </location>
</feature>
<feature type="compositionally biased region" description="Basic and acidic residues" evidence="5">
    <location>
        <begin position="302"/>
        <end position="313"/>
    </location>
</feature>
<evidence type="ECO:0000256" key="1">
    <source>
        <dbReference type="ARBA" id="ARBA00022723"/>
    </source>
</evidence>
<dbReference type="OrthoDB" id="514967at2759"/>
<evidence type="ECO:0000313" key="9">
    <source>
        <dbReference type="Proteomes" id="UP000017836"/>
    </source>
</evidence>
<sequence>MEVGWEWSNLLLDDFSSIDGDAPSLPSEAAPYCSDWDALPLPSEDPQPQSMPQPEPSSATSSVLLPHSSPLNPQTSSPAKVRKRDPRLTCSNFLTGHIPCACPELDEQERDEDEASRKRTKMTAAAVVRCQVTDCEADISELKGYHRRHRVCLRCANATTVILDGQPKRYCQQCGKFHVLQDFDEGKRSCRRKLERHNNRRRRKNLDFRHGVEGSHLTEKEPLSIMTIEDVFCNGEAGSGLGDGCGEASLHLSDQMKDTNTRSLLECEEGHESPFHSVMGKMNPSLQNPQSDDVLSIVTSDKAQRKSGNDHSRPSLSSSLCDNQAGYSSVCPTGRISFKLYDWNPAEFPRRLRHQIFQWLASMPVELEAYIRPGCTILTVFIAMPHFMWEKLFKDATVFLDDLVNAPGSLLSGRGRIFIYLNNWIFQVLRGGTSLANNMMDMRVPKLHYVHPVCFQAGKPMEFVACGRNLFQNKFRFLVSFAGKYLQYDSCQAISLEETKSFRGIGGSFIHCSDTEMFKIRIPSTDPKLFGPVFIEVENVSGISNFIPVLLGDKWTCSELQNFELMLGEAVCHEYDNNFVMNAACRSSNIADSDKKCFSELLLDIAWLLKEPHFDHDRNETELNSMHFERWSCLLRFLVRNGLVFVLEKVLKSPMVLMKLEESENQTSDVDMRLFRKYVNQARELVDQQNKRGRLRLRSKNITSQGSSPPTRDINANILNDKHCTNQEMGSKGERDHEKSIATYLVQGGDMRTPLLSKEVVMRVNHSPCPIERPRFYPSAGIIVSPRLFLIVLGAVVMCCGVCIVLRHPHEVWEFSISLRRCLTGTPKR</sequence>
<dbReference type="SUPFAM" id="SSF103612">
    <property type="entry name" value="SBT domain"/>
    <property type="match status" value="1"/>
</dbReference>
<organism evidence="8 9">
    <name type="scientific">Amborella trichopoda</name>
    <dbReference type="NCBI Taxonomy" id="13333"/>
    <lineage>
        <taxon>Eukaryota</taxon>
        <taxon>Viridiplantae</taxon>
        <taxon>Streptophyta</taxon>
        <taxon>Embryophyta</taxon>
        <taxon>Tracheophyta</taxon>
        <taxon>Spermatophyta</taxon>
        <taxon>Magnoliopsida</taxon>
        <taxon>Amborellales</taxon>
        <taxon>Amborellaceae</taxon>
        <taxon>Amborella</taxon>
    </lineage>
</organism>
<dbReference type="GO" id="GO:0000976">
    <property type="term" value="F:transcription cis-regulatory region binding"/>
    <property type="evidence" value="ECO:0000318"/>
    <property type="project" value="GO_Central"/>
</dbReference>
<dbReference type="HOGENOM" id="CLU_019548_1_0_1"/>
<keyword evidence="1" id="KW-0479">Metal-binding</keyword>
<dbReference type="AlphaFoldDB" id="U5DDJ1"/>
<dbReference type="Gramene" id="ERN18478">
    <property type="protein sequence ID" value="ERN18478"/>
    <property type="gene ID" value="AMTR_s00197p00030350"/>
</dbReference>
<keyword evidence="6" id="KW-0812">Transmembrane</keyword>
<dbReference type="PROSITE" id="PS51141">
    <property type="entry name" value="ZF_SBP"/>
    <property type="match status" value="1"/>
</dbReference>
<keyword evidence="9" id="KW-1185">Reference proteome</keyword>
<feature type="region of interest" description="Disordered" evidence="5">
    <location>
        <begin position="16"/>
        <end position="83"/>
    </location>
</feature>
<feature type="compositionally biased region" description="Polar residues" evidence="5">
    <location>
        <begin position="59"/>
        <end position="78"/>
    </location>
</feature>
<evidence type="ECO:0000259" key="7">
    <source>
        <dbReference type="PROSITE" id="PS51141"/>
    </source>
</evidence>
<feature type="compositionally biased region" description="Pro residues" evidence="5">
    <location>
        <begin position="43"/>
        <end position="55"/>
    </location>
</feature>
<feature type="transmembrane region" description="Helical" evidence="6">
    <location>
        <begin position="788"/>
        <end position="806"/>
    </location>
</feature>
<dbReference type="GO" id="GO:0008270">
    <property type="term" value="F:zinc ion binding"/>
    <property type="evidence" value="ECO:0007669"/>
    <property type="project" value="UniProtKB-KW"/>
</dbReference>
<evidence type="ECO:0000256" key="2">
    <source>
        <dbReference type="ARBA" id="ARBA00022771"/>
    </source>
</evidence>
<keyword evidence="6" id="KW-0472">Membrane</keyword>
<evidence type="ECO:0000313" key="8">
    <source>
        <dbReference type="EMBL" id="ERN18478.1"/>
    </source>
</evidence>
<dbReference type="GO" id="GO:0001216">
    <property type="term" value="F:DNA-binding transcription activator activity"/>
    <property type="evidence" value="ECO:0000318"/>
    <property type="project" value="GO_Central"/>
</dbReference>
<dbReference type="eggNOG" id="ENOG502QUTN">
    <property type="taxonomic scope" value="Eukaryota"/>
</dbReference>
<evidence type="ECO:0000256" key="6">
    <source>
        <dbReference type="SAM" id="Phobius"/>
    </source>
</evidence>
<name>U5DDJ1_AMBTC</name>
<dbReference type="OMA" id="WQSEELS"/>
<keyword evidence="6" id="KW-1133">Transmembrane helix</keyword>
<accession>U5DDJ1</accession>
<dbReference type="InterPro" id="IPR004333">
    <property type="entry name" value="SBP_dom"/>
</dbReference>
<dbReference type="Proteomes" id="UP000017836">
    <property type="component" value="Unassembled WGS sequence"/>
</dbReference>
<protein>
    <recommendedName>
        <fullName evidence="7">SBP-type domain-containing protein</fullName>
    </recommendedName>
</protein>
<dbReference type="PANTHER" id="PTHR31251:SF108">
    <property type="entry name" value="SQUAMOSA PROMOTER-BINDING-LIKE PROTEIN 7"/>
    <property type="match status" value="1"/>
</dbReference>
<dbReference type="Gene3D" id="4.10.1100.10">
    <property type="entry name" value="Transcription factor, SBP-box domain"/>
    <property type="match status" value="1"/>
</dbReference>
<dbReference type="Pfam" id="PF03110">
    <property type="entry name" value="SBP"/>
    <property type="match status" value="1"/>
</dbReference>
<dbReference type="EMBL" id="KI392095">
    <property type="protein sequence ID" value="ERN18478.1"/>
    <property type="molecule type" value="Genomic_DNA"/>
</dbReference>
<dbReference type="Pfam" id="PF26102">
    <property type="entry name" value="Ig_SPL7"/>
    <property type="match status" value="1"/>
</dbReference>
<evidence type="ECO:0000256" key="4">
    <source>
        <dbReference type="PROSITE-ProRule" id="PRU00470"/>
    </source>
</evidence>
<keyword evidence="3" id="KW-0862">Zinc</keyword>
<keyword evidence="2 4" id="KW-0863">Zinc-finger</keyword>
<dbReference type="GO" id="GO:0005634">
    <property type="term" value="C:nucleus"/>
    <property type="evidence" value="ECO:0000318"/>
    <property type="project" value="GO_Central"/>
</dbReference>
<reference evidence="9" key="1">
    <citation type="journal article" date="2013" name="Science">
        <title>The Amborella genome and the evolution of flowering plants.</title>
        <authorList>
            <consortium name="Amborella Genome Project"/>
        </authorList>
    </citation>
    <scope>NUCLEOTIDE SEQUENCE [LARGE SCALE GENOMIC DNA]</scope>
</reference>
<evidence type="ECO:0000256" key="5">
    <source>
        <dbReference type="SAM" id="MobiDB-lite"/>
    </source>
</evidence>
<dbReference type="InterPro" id="IPR036893">
    <property type="entry name" value="SBP_sf"/>
</dbReference>
<dbReference type="PANTHER" id="PTHR31251">
    <property type="entry name" value="SQUAMOSA PROMOTER-BINDING-LIKE PROTEIN 4"/>
    <property type="match status" value="1"/>
</dbReference>
<feature type="region of interest" description="Disordered" evidence="5">
    <location>
        <begin position="300"/>
        <end position="322"/>
    </location>
</feature>
<gene>
    <name evidence="8" type="ORF">AMTR_s00197p00030350</name>
</gene>